<dbReference type="GO" id="GO:0016829">
    <property type="term" value="F:lyase activity"/>
    <property type="evidence" value="ECO:0007669"/>
    <property type="project" value="UniProtKB-KW"/>
</dbReference>
<feature type="region of interest" description="Disordered" evidence="1">
    <location>
        <begin position="1434"/>
        <end position="1459"/>
    </location>
</feature>
<dbReference type="STRING" id="490622.A0A395NJ92"/>
<organism evidence="4 5">
    <name type="scientific">Trichoderma arundinaceum</name>
    <dbReference type="NCBI Taxonomy" id="490622"/>
    <lineage>
        <taxon>Eukaryota</taxon>
        <taxon>Fungi</taxon>
        <taxon>Dikarya</taxon>
        <taxon>Ascomycota</taxon>
        <taxon>Pezizomycotina</taxon>
        <taxon>Sordariomycetes</taxon>
        <taxon>Hypocreomycetidae</taxon>
        <taxon>Hypocreales</taxon>
        <taxon>Hypocreaceae</taxon>
        <taxon>Trichoderma</taxon>
    </lineage>
</organism>
<feature type="compositionally biased region" description="Low complexity" evidence="1">
    <location>
        <begin position="1532"/>
        <end position="1553"/>
    </location>
</feature>
<dbReference type="GO" id="GO:0004650">
    <property type="term" value="F:polygalacturonase activity"/>
    <property type="evidence" value="ECO:0007669"/>
    <property type="project" value="InterPro"/>
</dbReference>
<evidence type="ECO:0000256" key="1">
    <source>
        <dbReference type="SAM" id="MobiDB-lite"/>
    </source>
</evidence>
<dbReference type="PANTHER" id="PTHR33928">
    <property type="entry name" value="POLYGALACTURONASE QRT3"/>
    <property type="match status" value="1"/>
</dbReference>
<protein>
    <submittedName>
        <fullName evidence="4">Pectin lyase fold virulence factor</fullName>
    </submittedName>
</protein>
<gene>
    <name evidence="4" type="ORF">TARUN_6355</name>
</gene>
<feature type="domain" description="Rhamnogalacturonase A/B/Epimerase-like pectate lyase" evidence="3">
    <location>
        <begin position="935"/>
        <end position="992"/>
    </location>
</feature>
<evidence type="ECO:0000313" key="5">
    <source>
        <dbReference type="Proteomes" id="UP000266272"/>
    </source>
</evidence>
<dbReference type="InterPro" id="IPR039279">
    <property type="entry name" value="QRT3-like"/>
</dbReference>
<dbReference type="FunFam" id="2.160.20.10:FF:000043">
    <property type="entry name" value="Exo-beta-1,3-glucanase, putative"/>
    <property type="match status" value="1"/>
</dbReference>
<dbReference type="EMBL" id="PXOA01000403">
    <property type="protein sequence ID" value="RFU75893.1"/>
    <property type="molecule type" value="Genomic_DNA"/>
</dbReference>
<feature type="compositionally biased region" description="Acidic residues" evidence="1">
    <location>
        <begin position="1495"/>
        <end position="1509"/>
    </location>
</feature>
<feature type="region of interest" description="Disordered" evidence="1">
    <location>
        <begin position="1492"/>
        <end position="1570"/>
    </location>
</feature>
<dbReference type="Gene3D" id="2.160.20.10">
    <property type="entry name" value="Single-stranded right-handed beta-helix, Pectin lyase-like"/>
    <property type="match status" value="2"/>
</dbReference>
<comment type="caution">
    <text evidence="4">The sequence shown here is derived from an EMBL/GenBank/DDBJ whole genome shotgun (WGS) entry which is preliminary data.</text>
</comment>
<evidence type="ECO:0000256" key="2">
    <source>
        <dbReference type="SAM" id="SignalP"/>
    </source>
</evidence>
<keyword evidence="5" id="KW-1185">Reference proteome</keyword>
<feature type="region of interest" description="Disordered" evidence="1">
    <location>
        <begin position="116"/>
        <end position="173"/>
    </location>
</feature>
<feature type="domain" description="Rhamnogalacturonase A/B/Epimerase-like pectate lyase" evidence="3">
    <location>
        <begin position="566"/>
        <end position="793"/>
    </location>
</feature>
<feature type="signal peptide" evidence="2">
    <location>
        <begin position="1"/>
        <end position="21"/>
    </location>
</feature>
<feature type="chain" id="PRO_5017347945" evidence="2">
    <location>
        <begin position="22"/>
        <end position="1653"/>
    </location>
</feature>
<dbReference type="InterPro" id="IPR011050">
    <property type="entry name" value="Pectin_lyase_fold/virulence"/>
</dbReference>
<dbReference type="Proteomes" id="UP000266272">
    <property type="component" value="Unassembled WGS sequence"/>
</dbReference>
<dbReference type="SUPFAM" id="SSF51126">
    <property type="entry name" value="Pectin lyase-like"/>
    <property type="match status" value="2"/>
</dbReference>
<evidence type="ECO:0000313" key="4">
    <source>
        <dbReference type="EMBL" id="RFU75893.1"/>
    </source>
</evidence>
<dbReference type="PANTHER" id="PTHR33928:SF2">
    <property type="entry name" value="PECTATE LYASE SUPERFAMILY PROTEIN DOMAIN-CONTAINING PROTEIN-RELATED"/>
    <property type="match status" value="1"/>
</dbReference>
<feature type="region of interest" description="Disordered" evidence="1">
    <location>
        <begin position="478"/>
        <end position="504"/>
    </location>
</feature>
<dbReference type="InterPro" id="IPR012334">
    <property type="entry name" value="Pectin_lyas_fold"/>
</dbReference>
<dbReference type="CDD" id="cd23668">
    <property type="entry name" value="GH55_beta13glucanase-like"/>
    <property type="match status" value="1"/>
</dbReference>
<dbReference type="OrthoDB" id="1046782at2759"/>
<feature type="region of interest" description="Disordered" evidence="1">
    <location>
        <begin position="411"/>
        <end position="438"/>
    </location>
</feature>
<dbReference type="InterPro" id="IPR024535">
    <property type="entry name" value="RHGA/B-epi-like_pectate_lyase"/>
</dbReference>
<proteinExistence type="predicted"/>
<dbReference type="Pfam" id="PF12708">
    <property type="entry name" value="Pect-lyase_RHGA_epim"/>
    <property type="match status" value="2"/>
</dbReference>
<sequence>MESLRFLLYLTAFLTIPLLRPHQQGFVVAQFFQDYQWRYIGSANSNAFTRQPFWQPNLPEPYQQGILLDPESVFLEYNCYYMKEICRNANDFINSPRGQSRPEPMTFGYDLNNKVRKPRRRERSCPTAPKGSAWKDFHTCPEPDQKKPMKQNGEWQETDLEPGVNNTNNQIKNKRDSQGNVIEYSKIRYSCDEFPPATWIEGGSDVTTAGSPLNHGNALTRCAAIRCGVGVKAEQDWQGTSHGELRKELIAVTKRRQADYGHFSWFVQSNSFVLFRFRMINTPNNLAAQVITYEDPALTQISNTRVITQGKRSQLEDEHRRWLNSVTTEELLATGKAKARHIYANETLAAMNLRDGFVMSSMGVGMNATESQFIHRYLENEDDDYEYEDEGLDERSSDGLNRAYSAWTARSANQDSSPVVKENTGQELKGRSDTNFTPLLKDASTEDIENARKIVEDAITKSTRLNKARLAKPLRNKYELEPGTMLGDSTSNRRSRRRRDSDEVPPLLEITDEIAAAAALVTEAEAEGLISNITRRAASASGTYWMEHIDRKGTVPWGNDQGYKIFRNVLDYGATGNGVTDDTKAIKSAMTDGTRCGVKCNGSTLKNAIVYFPPGTYVISSTIPLPFGTQVIGDANNWPTLIASSLFIGLGVLSTDEYTGGGTGIDGGDQEYYINTANFYRQIRNLRIDITKTRATQQVACLHYQVAQATSLQNMELIAKTNTTQRAIFAENGSGGVISDITFRGGSFGIYGGNQQFTAQRLTFDGCTTGVQIIWDWGWVWKSITMTNVDVGFRLLPETKTTSKNPRFKRQAGGNNVGHIGSATFIDSSFSNVGTAVLIAPPDSKTGSGSTGIVVENVDFQAVGKAVADTSGKTLLAAPSRVDHWALGPVYSPGRNFSTGAKIGSYRRQQGLLDTQGHYFERAKPQYEDRAVGDFVHVKDFGARGDGSTDDTAAFQTALYASQGKILFIDAGSYILTGTVTVPVGSKLVGETWSQLVGSGSYFGDASKPKVMLKVGNDGDVGTVEMQDLLFTNRGPTAGLILVEWNIRASGPGLAALWDCHARIGGATGTELTPAECPAVISGIDQGCSAASLMMHITPSGSGYFENMWLWVSDHMIDDPDLNDANNTMVQNSVYVARGFLIESQQATWLYGTASEHAVYYQYNFNNAINLFAGIIQTETPYYQPTPKPPAPFEDVVGLISGDPEYQCSGNTDEFSGCDASWAVIIRGSANIFIAGAGLYSWFSTYTQDCIDDHTCQKALMLLEENYAGVRIQNLITIGAKYMAVQDGVGILAVDNLNVEDHPSWSQVSVLDVNGNGTEFQQLIWINPAIWDMNPPQFTCSPPCMVKLPPWKGATRTVDFPLITVSDNTWTSTITHAPLTITEVIFEVVTLVAAGGDARRLHKRQGFSDFWPVPATTPYWPGVVYTGPDGSATTTSLTTPFPKPPSSIGPNAPAPAQGNWPALQVRPVVGAVEGPLVDQCYFNDWSCLPGIWGDPMDDPESDQDDEGGGPEDNVICPETTKKPPIDTAPPGSSTISSTKKSTSTTTTTTSSKIPQPSPRENQLDCYDSGRGSDHTRIENAIKSFCNSLGTDGTTLSNKFFKKSNQDFPISGVEIALEIVLSIELEDGCEWRFTLAECTKYLLTPVDSCNCGGD</sequence>
<keyword evidence="4" id="KW-0456">Lyase</keyword>
<evidence type="ECO:0000259" key="3">
    <source>
        <dbReference type="Pfam" id="PF12708"/>
    </source>
</evidence>
<name>A0A395NJ92_TRIAR</name>
<keyword evidence="2" id="KW-0732">Signal</keyword>
<accession>A0A395NJ92</accession>
<feature type="compositionally biased region" description="Basic and acidic residues" evidence="1">
    <location>
        <begin position="133"/>
        <end position="147"/>
    </location>
</feature>
<reference evidence="4 5" key="1">
    <citation type="journal article" date="2018" name="PLoS Pathog.">
        <title>Evolution of structural diversity of trichothecenes, a family of toxins produced by plant pathogenic and entomopathogenic fungi.</title>
        <authorList>
            <person name="Proctor R.H."/>
            <person name="McCormick S.P."/>
            <person name="Kim H.S."/>
            <person name="Cardoza R.E."/>
            <person name="Stanley A.M."/>
            <person name="Lindo L."/>
            <person name="Kelly A."/>
            <person name="Brown D.W."/>
            <person name="Lee T."/>
            <person name="Vaughan M.M."/>
            <person name="Alexander N.J."/>
            <person name="Busman M."/>
            <person name="Gutierrez S."/>
        </authorList>
    </citation>
    <scope>NUCLEOTIDE SEQUENCE [LARGE SCALE GENOMIC DNA]</scope>
    <source>
        <strain evidence="4 5">IBT 40837</strain>
    </source>
</reference>